<comment type="subcellular location">
    <subcellularLocation>
        <location evidence="1 7">Cell inner membrane</location>
        <topology evidence="1 7">Multi-pass membrane protein</topology>
    </subcellularLocation>
</comment>
<dbReference type="PANTHER" id="PTHR33362:SF7">
    <property type="entry name" value="SLL1103 PROTEIN"/>
    <property type="match status" value="1"/>
</dbReference>
<dbReference type="KEGG" id="abf:AMK58_18605"/>
<dbReference type="EMBL" id="JAWXYC010000003">
    <property type="protein sequence ID" value="MDX5950825.1"/>
    <property type="molecule type" value="Genomic_DNA"/>
</dbReference>
<evidence type="ECO:0000313" key="11">
    <source>
        <dbReference type="Proteomes" id="UP000298774"/>
    </source>
</evidence>
<feature type="transmembrane region" description="Helical" evidence="7">
    <location>
        <begin position="223"/>
        <end position="244"/>
    </location>
</feature>
<comment type="function">
    <text evidence="7">Part of the tripartite ATP-independent periplasmic (TRAP) transport system.</text>
</comment>
<feature type="transmembrane region" description="Helical" evidence="7">
    <location>
        <begin position="173"/>
        <end position="194"/>
    </location>
</feature>
<feature type="domain" description="TRAP C4-dicarboxylate transport system permease DctM subunit" evidence="8">
    <location>
        <begin position="11"/>
        <end position="426"/>
    </location>
</feature>
<keyword evidence="4 7" id="KW-0812">Transmembrane</keyword>
<evidence type="ECO:0000256" key="7">
    <source>
        <dbReference type="RuleBase" id="RU369079"/>
    </source>
</evidence>
<feature type="transmembrane region" description="Helical" evidence="7">
    <location>
        <begin position="138"/>
        <end position="161"/>
    </location>
</feature>
<evidence type="ECO:0000256" key="2">
    <source>
        <dbReference type="ARBA" id="ARBA00022475"/>
    </source>
</evidence>
<dbReference type="EMBL" id="CP032340">
    <property type="protein sequence ID" value="QCO11060.1"/>
    <property type="molecule type" value="Genomic_DNA"/>
</dbReference>
<dbReference type="PANTHER" id="PTHR33362">
    <property type="entry name" value="SIALIC ACID TRAP TRANSPORTER PERMEASE PROTEIN SIAT-RELATED"/>
    <property type="match status" value="1"/>
</dbReference>
<keyword evidence="2" id="KW-1003">Cell membrane</keyword>
<dbReference type="AlphaFoldDB" id="A0A0P0FBB7"/>
<geneLocation type="plasmid" evidence="10 11">
    <name>p1</name>
</geneLocation>
<keyword evidence="10" id="KW-0614">Plasmid</keyword>
<evidence type="ECO:0000256" key="3">
    <source>
        <dbReference type="ARBA" id="ARBA00022519"/>
    </source>
</evidence>
<evidence type="ECO:0000259" key="8">
    <source>
        <dbReference type="Pfam" id="PF06808"/>
    </source>
</evidence>
<keyword evidence="3 7" id="KW-0997">Cell inner membrane</keyword>
<dbReference type="InterPro" id="IPR004681">
    <property type="entry name" value="TRAP_DctM"/>
</dbReference>
<reference evidence="9 12" key="2">
    <citation type="submission" date="2023-11" db="EMBL/GenBank/DDBJ databases">
        <title>MicrobeMod: A computational toolkit for identifying prokaryotic methylation and restriction-modification with nanopore sequencing.</title>
        <authorList>
            <person name="Crits-Christoph A."/>
            <person name="Kang S.C."/>
            <person name="Lee H."/>
            <person name="Ostrov N."/>
        </authorList>
    </citation>
    <scope>NUCLEOTIDE SEQUENCE [LARGE SCALE GENOMIC DNA]</scope>
    <source>
        <strain evidence="9 12">ATCC 29145</strain>
    </source>
</reference>
<feature type="transmembrane region" description="Helical" evidence="7">
    <location>
        <begin position="322"/>
        <end position="348"/>
    </location>
</feature>
<evidence type="ECO:0000256" key="4">
    <source>
        <dbReference type="ARBA" id="ARBA00022692"/>
    </source>
</evidence>
<evidence type="ECO:0000313" key="10">
    <source>
        <dbReference type="EMBL" id="QCO11060.1"/>
    </source>
</evidence>
<dbReference type="InterPro" id="IPR010656">
    <property type="entry name" value="DctM"/>
</dbReference>
<reference evidence="10 11" key="1">
    <citation type="submission" date="2018-09" db="EMBL/GenBank/DDBJ databases">
        <title>Whole genome based analysis of evolution and adaptive divergence in Indian and Brazilian strains of Azospirillum brasilense.</title>
        <authorList>
            <person name="Singh C."/>
            <person name="Tripathi A.K."/>
        </authorList>
    </citation>
    <scope>NUCLEOTIDE SEQUENCE [LARGE SCALE GENOMIC DNA]</scope>
    <source>
        <strain evidence="10 11">MTCC4038</strain>
        <plasmid evidence="10 11">p1</plasmid>
    </source>
</reference>
<dbReference type="Pfam" id="PF06808">
    <property type="entry name" value="DctM"/>
    <property type="match status" value="1"/>
</dbReference>
<comment type="caution">
    <text evidence="7">Lacks conserved residue(s) required for the propagation of feature annotation.</text>
</comment>
<keyword evidence="12" id="KW-1185">Reference proteome</keyword>
<keyword evidence="7" id="KW-0813">Transport</keyword>
<dbReference type="RefSeq" id="WP_035676600.1">
    <property type="nucleotide sequence ID" value="NZ_CP012915.1"/>
</dbReference>
<dbReference type="GO" id="GO:0005886">
    <property type="term" value="C:plasma membrane"/>
    <property type="evidence" value="ECO:0007669"/>
    <property type="project" value="UniProtKB-SubCell"/>
</dbReference>
<keyword evidence="6 7" id="KW-0472">Membrane</keyword>
<evidence type="ECO:0000256" key="1">
    <source>
        <dbReference type="ARBA" id="ARBA00004429"/>
    </source>
</evidence>
<dbReference type="Proteomes" id="UP000298774">
    <property type="component" value="Plasmid p1"/>
</dbReference>
<evidence type="ECO:0000256" key="6">
    <source>
        <dbReference type="ARBA" id="ARBA00023136"/>
    </source>
</evidence>
<dbReference type="NCBIfam" id="TIGR00786">
    <property type="entry name" value="dctM"/>
    <property type="match status" value="1"/>
</dbReference>
<evidence type="ECO:0000313" key="12">
    <source>
        <dbReference type="Proteomes" id="UP001277471"/>
    </source>
</evidence>
<organism evidence="10 11">
    <name type="scientific">Azospirillum brasilense</name>
    <dbReference type="NCBI Taxonomy" id="192"/>
    <lineage>
        <taxon>Bacteria</taxon>
        <taxon>Pseudomonadati</taxon>
        <taxon>Pseudomonadota</taxon>
        <taxon>Alphaproteobacteria</taxon>
        <taxon>Rhodospirillales</taxon>
        <taxon>Azospirillaceae</taxon>
        <taxon>Azospirillum</taxon>
    </lineage>
</organism>
<dbReference type="GO" id="GO:0022857">
    <property type="term" value="F:transmembrane transporter activity"/>
    <property type="evidence" value="ECO:0007669"/>
    <property type="project" value="UniProtKB-UniRule"/>
</dbReference>
<feature type="transmembrane region" description="Helical" evidence="7">
    <location>
        <begin position="54"/>
        <end position="77"/>
    </location>
</feature>
<name>A0A0P0FBB7_AZOBR</name>
<evidence type="ECO:0000256" key="5">
    <source>
        <dbReference type="ARBA" id="ARBA00022989"/>
    </source>
</evidence>
<gene>
    <name evidence="10" type="ORF">D3868_18725</name>
    <name evidence="9" type="ORF">SIM66_06440</name>
</gene>
<keyword evidence="5 7" id="KW-1133">Transmembrane helix</keyword>
<dbReference type="GeneID" id="56447342"/>
<feature type="transmembrane region" description="Helical" evidence="7">
    <location>
        <begin position="410"/>
        <end position="431"/>
    </location>
</feature>
<evidence type="ECO:0000313" key="9">
    <source>
        <dbReference type="EMBL" id="MDX5950825.1"/>
    </source>
</evidence>
<dbReference type="Proteomes" id="UP001277471">
    <property type="component" value="Unassembled WGS sequence"/>
</dbReference>
<protein>
    <recommendedName>
        <fullName evidence="7">TRAP transporter large permease protein</fullName>
    </recommendedName>
</protein>
<sequence>MTMLALYMFPLLFSLLLLGVPVAFSMLATATVFGWIVFDTALVFQLVEKVEDVASNFVLAAVTLFVFMGCMLERAGIAEQLFEAVHVWTRRMPGGLALGTVVMCIIFAASTGVIGATETVVGLLAIPVMLKHRYDKPLICGTICAGGSLGTIIPPSVVVVVMGPLANVSVGDLLVGMVFPGLIMAGLYVAYIYLLCRIRPDAGPVVPAEEDTMTVAEKLRITAFALVPPLFMIVAVLGSLMLGLAAPTEAAAIGAAGSVLLAAFYGRLSWATLNGAVMKTLQVTAMIMTILLAGSMMTGVFIGAGGVTLAQELVDKAQLGPWGLLALVLGLTFLAGFFLDWISIVLIMIPLFTPLIVAAGFDAVWFCILFLVMIQTSYLTPPMAPAIFYLRGIAPPEITTGHMYRGVLPFIGLQVLTLIIVLVFPQTVLWLPSKLLGFN</sequence>
<feature type="transmembrane region" description="Helical" evidence="7">
    <location>
        <begin position="355"/>
        <end position="374"/>
    </location>
</feature>
<feature type="transmembrane region" description="Helical" evidence="7">
    <location>
        <begin position="250"/>
        <end position="268"/>
    </location>
</feature>
<feature type="transmembrane region" description="Helical" evidence="7">
    <location>
        <begin position="280"/>
        <end position="302"/>
    </location>
</feature>
<proteinExistence type="inferred from homology"/>
<accession>A0A0P0FBB7</accession>
<comment type="similarity">
    <text evidence="7">Belongs to the TRAP transporter large permease family.</text>
</comment>
<feature type="transmembrane region" description="Helical" evidence="7">
    <location>
        <begin position="97"/>
        <end position="126"/>
    </location>
</feature>
<comment type="subunit">
    <text evidence="7">The complex comprises the extracytoplasmic solute receptor protein and the two transmembrane proteins.</text>
</comment>